<proteinExistence type="predicted"/>
<evidence type="ECO:0000313" key="2">
    <source>
        <dbReference type="EMBL" id="SNQ49968.1"/>
    </source>
</evidence>
<evidence type="ECO:0000256" key="1">
    <source>
        <dbReference type="SAM" id="MobiDB-lite"/>
    </source>
</evidence>
<sequence length="66" mass="7108">MGARAASGRLPGADVENTRDGPADEIVERVLTLLADSADRNRTHPLPTRRSGSSRTHCGNRSSTRH</sequence>
<dbReference type="EMBL" id="FZMO01000332">
    <property type="protein sequence ID" value="SNQ49968.1"/>
    <property type="molecule type" value="Genomic_DNA"/>
</dbReference>
<feature type="region of interest" description="Disordered" evidence="1">
    <location>
        <begin position="1"/>
        <end position="66"/>
    </location>
</feature>
<name>A0A2I2KWD7_9ACTN</name>
<gene>
    <name evidence="2" type="ORF">FRACA_3980001</name>
</gene>
<organism evidence="2 3">
    <name type="scientific">Frankia canadensis</name>
    <dbReference type="NCBI Taxonomy" id="1836972"/>
    <lineage>
        <taxon>Bacteria</taxon>
        <taxon>Bacillati</taxon>
        <taxon>Actinomycetota</taxon>
        <taxon>Actinomycetes</taxon>
        <taxon>Frankiales</taxon>
        <taxon>Frankiaceae</taxon>
        <taxon>Frankia</taxon>
    </lineage>
</organism>
<accession>A0A2I2KWD7</accession>
<dbReference type="AlphaFoldDB" id="A0A2I2KWD7"/>
<dbReference type="Proteomes" id="UP000234331">
    <property type="component" value="Unassembled WGS sequence"/>
</dbReference>
<reference evidence="2 3" key="1">
    <citation type="submission" date="2017-06" db="EMBL/GenBank/DDBJ databases">
        <authorList>
            <person name="Kim H.J."/>
            <person name="Triplett B.A."/>
        </authorList>
    </citation>
    <scope>NUCLEOTIDE SEQUENCE [LARGE SCALE GENOMIC DNA]</scope>
    <source>
        <strain evidence="2">FRACA_ARgP5</strain>
    </source>
</reference>
<keyword evidence="3" id="KW-1185">Reference proteome</keyword>
<protein>
    <submittedName>
        <fullName evidence="2">Uncharacterized protein</fullName>
    </submittedName>
</protein>
<feature type="compositionally biased region" description="Basic and acidic residues" evidence="1">
    <location>
        <begin position="16"/>
        <end position="28"/>
    </location>
</feature>
<feature type="compositionally biased region" description="Polar residues" evidence="1">
    <location>
        <begin position="50"/>
        <end position="66"/>
    </location>
</feature>
<evidence type="ECO:0000313" key="3">
    <source>
        <dbReference type="Proteomes" id="UP000234331"/>
    </source>
</evidence>